<dbReference type="EMBL" id="MG018927">
    <property type="protein sequence ID" value="ATW58018.1"/>
    <property type="molecule type" value="Genomic_DNA"/>
</dbReference>
<feature type="compositionally biased region" description="Basic and acidic residues" evidence="1">
    <location>
        <begin position="50"/>
        <end position="72"/>
    </location>
</feature>
<proteinExistence type="predicted"/>
<gene>
    <name evidence="2" type="ORF">CNR34_00085</name>
</gene>
<evidence type="ECO:0000256" key="1">
    <source>
        <dbReference type="SAM" id="MobiDB-lite"/>
    </source>
</evidence>
<evidence type="ECO:0000313" key="2">
    <source>
        <dbReference type="EMBL" id="ATW58018.1"/>
    </source>
</evidence>
<evidence type="ECO:0000313" key="3">
    <source>
        <dbReference type="Proteomes" id="UP000241592"/>
    </source>
</evidence>
<feature type="region of interest" description="Disordered" evidence="1">
    <location>
        <begin position="32"/>
        <end position="101"/>
    </location>
</feature>
<reference evidence="2 3" key="1">
    <citation type="submission" date="2017-09" db="EMBL/GenBank/DDBJ databases">
        <authorList>
            <person name="Ehlers B."/>
            <person name="Leendertz F.H."/>
        </authorList>
    </citation>
    <scope>NUCLEOTIDE SEQUENCE [LARGE SCALE GENOMIC DNA]</scope>
</reference>
<feature type="compositionally biased region" description="Basic residues" evidence="1">
    <location>
        <begin position="40"/>
        <end position="49"/>
    </location>
</feature>
<accession>A0A2H4P771</accession>
<name>A0A2H4P771_9CAUD</name>
<sequence>MRANMRAIQTSSALVVLIAASVLVVVAAHATERHSDTHSEHRHSRHETRHIHAERERYEHPPLHSEGTREDADAYPSFDDPADYRETNRYNPYSDETYDEE</sequence>
<keyword evidence="3" id="KW-1185">Reference proteome</keyword>
<organism evidence="2 3">
    <name type="scientific">Pseudomonas phage nickie</name>
    <dbReference type="NCBI Taxonomy" id="2048977"/>
    <lineage>
        <taxon>Viruses</taxon>
        <taxon>Duplodnaviria</taxon>
        <taxon>Heunggongvirae</taxon>
        <taxon>Uroviricota</taxon>
        <taxon>Caudoviricetes</taxon>
        <taxon>Nickievirus</taxon>
        <taxon>Nickievirus nickie</taxon>
    </lineage>
</organism>
<dbReference type="Proteomes" id="UP000241592">
    <property type="component" value="Segment"/>
</dbReference>
<protein>
    <submittedName>
        <fullName evidence="2">Uncharacterized protein</fullName>
    </submittedName>
</protein>